<accession>A0A0D3KE99</accession>
<keyword evidence="6" id="KW-1185">Reference proteome</keyword>
<name>A0A0D3KE99_EMIH1</name>
<dbReference type="EnsemblProtists" id="EOD34084">
    <property type="protein sequence ID" value="EOD34084"/>
    <property type="gene ID" value="EMIHUDRAFT_228966"/>
</dbReference>
<reference evidence="5" key="2">
    <citation type="submission" date="2024-10" db="UniProtKB">
        <authorList>
            <consortium name="EnsemblProtists"/>
        </authorList>
    </citation>
    <scope>IDENTIFICATION</scope>
</reference>
<keyword evidence="3 4" id="KW-0472">Membrane</keyword>
<dbReference type="AlphaFoldDB" id="A0A0D3KE99"/>
<dbReference type="KEGG" id="ehx:EMIHUDRAFT_228966"/>
<sequence length="163" mass="16872">MLNAEWPWHRFGVTGVYSSVLMMTGLSINVLGPVGPVLMRHLSASPHSIGSIYSAEGLGNFLGSLLLGPVLSRLRPHAVLVGVSALVFLCLGAVPSCSALHQVASLYLLIGLASGLGNATANTSLTWAWHGAAPQLAAAFNLARHCRDASTAAPPPIRSPDGD</sequence>
<proteinExistence type="predicted"/>
<dbReference type="HOGENOM" id="CLU_1630138_0_0_1"/>
<dbReference type="SUPFAM" id="SSF103473">
    <property type="entry name" value="MFS general substrate transporter"/>
    <property type="match status" value="1"/>
</dbReference>
<evidence type="ECO:0000256" key="2">
    <source>
        <dbReference type="ARBA" id="ARBA00022989"/>
    </source>
</evidence>
<dbReference type="PANTHER" id="PTHR23121">
    <property type="entry name" value="SODIUM-DEPENDENT GLUCOSE TRANSPORTER 1"/>
    <property type="match status" value="1"/>
</dbReference>
<evidence type="ECO:0008006" key="7">
    <source>
        <dbReference type="Google" id="ProtNLM"/>
    </source>
</evidence>
<reference evidence="6" key="1">
    <citation type="journal article" date="2013" name="Nature">
        <title>Pan genome of the phytoplankton Emiliania underpins its global distribution.</title>
        <authorList>
            <person name="Read B.A."/>
            <person name="Kegel J."/>
            <person name="Klute M.J."/>
            <person name="Kuo A."/>
            <person name="Lefebvre S.C."/>
            <person name="Maumus F."/>
            <person name="Mayer C."/>
            <person name="Miller J."/>
            <person name="Monier A."/>
            <person name="Salamov A."/>
            <person name="Young J."/>
            <person name="Aguilar M."/>
            <person name="Claverie J.M."/>
            <person name="Frickenhaus S."/>
            <person name="Gonzalez K."/>
            <person name="Herman E.K."/>
            <person name="Lin Y.C."/>
            <person name="Napier J."/>
            <person name="Ogata H."/>
            <person name="Sarno A.F."/>
            <person name="Shmutz J."/>
            <person name="Schroeder D."/>
            <person name="de Vargas C."/>
            <person name="Verret F."/>
            <person name="von Dassow P."/>
            <person name="Valentin K."/>
            <person name="Van de Peer Y."/>
            <person name="Wheeler G."/>
            <person name="Dacks J.B."/>
            <person name="Delwiche C.F."/>
            <person name="Dyhrman S.T."/>
            <person name="Glockner G."/>
            <person name="John U."/>
            <person name="Richards T."/>
            <person name="Worden A.Z."/>
            <person name="Zhang X."/>
            <person name="Grigoriev I.V."/>
            <person name="Allen A.E."/>
            <person name="Bidle K."/>
            <person name="Borodovsky M."/>
            <person name="Bowler C."/>
            <person name="Brownlee C."/>
            <person name="Cock J.M."/>
            <person name="Elias M."/>
            <person name="Gladyshev V.N."/>
            <person name="Groth M."/>
            <person name="Guda C."/>
            <person name="Hadaegh A."/>
            <person name="Iglesias-Rodriguez M.D."/>
            <person name="Jenkins J."/>
            <person name="Jones B.M."/>
            <person name="Lawson T."/>
            <person name="Leese F."/>
            <person name="Lindquist E."/>
            <person name="Lobanov A."/>
            <person name="Lomsadze A."/>
            <person name="Malik S.B."/>
            <person name="Marsh M.E."/>
            <person name="Mackinder L."/>
            <person name="Mock T."/>
            <person name="Mueller-Roeber B."/>
            <person name="Pagarete A."/>
            <person name="Parker M."/>
            <person name="Probert I."/>
            <person name="Quesneville H."/>
            <person name="Raines C."/>
            <person name="Rensing S.A."/>
            <person name="Riano-Pachon D.M."/>
            <person name="Richier S."/>
            <person name="Rokitta S."/>
            <person name="Shiraiwa Y."/>
            <person name="Soanes D.M."/>
            <person name="van der Giezen M."/>
            <person name="Wahlund T.M."/>
            <person name="Williams B."/>
            <person name="Wilson W."/>
            <person name="Wolfe G."/>
            <person name="Wurch L.L."/>
        </authorList>
    </citation>
    <scope>NUCLEOTIDE SEQUENCE</scope>
</reference>
<feature type="transmembrane region" description="Helical" evidence="4">
    <location>
        <begin position="77"/>
        <end position="94"/>
    </location>
</feature>
<feature type="transmembrane region" description="Helical" evidence="4">
    <location>
        <begin position="51"/>
        <end position="71"/>
    </location>
</feature>
<evidence type="ECO:0000256" key="1">
    <source>
        <dbReference type="ARBA" id="ARBA00022692"/>
    </source>
</evidence>
<keyword evidence="2 4" id="KW-1133">Transmembrane helix</keyword>
<dbReference type="InterPro" id="IPR036259">
    <property type="entry name" value="MFS_trans_sf"/>
</dbReference>
<evidence type="ECO:0000256" key="3">
    <source>
        <dbReference type="ARBA" id="ARBA00023136"/>
    </source>
</evidence>
<protein>
    <recommendedName>
        <fullName evidence="7">Major facilitator superfamily (MFS) profile domain-containing protein</fullName>
    </recommendedName>
</protein>
<feature type="transmembrane region" description="Helical" evidence="4">
    <location>
        <begin position="20"/>
        <end position="39"/>
    </location>
</feature>
<organism evidence="5 6">
    <name type="scientific">Emiliania huxleyi (strain CCMP1516)</name>
    <dbReference type="NCBI Taxonomy" id="280463"/>
    <lineage>
        <taxon>Eukaryota</taxon>
        <taxon>Haptista</taxon>
        <taxon>Haptophyta</taxon>
        <taxon>Prymnesiophyceae</taxon>
        <taxon>Isochrysidales</taxon>
        <taxon>Noelaerhabdaceae</taxon>
        <taxon>Emiliania</taxon>
    </lineage>
</organism>
<evidence type="ECO:0000313" key="5">
    <source>
        <dbReference type="EnsemblProtists" id="EOD34084"/>
    </source>
</evidence>
<dbReference type="PaxDb" id="2903-EOD34084"/>
<dbReference type="Gene3D" id="1.20.1250.20">
    <property type="entry name" value="MFS general substrate transporter like domains"/>
    <property type="match status" value="1"/>
</dbReference>
<dbReference type="GeneID" id="17279355"/>
<dbReference type="Proteomes" id="UP000013827">
    <property type="component" value="Unassembled WGS sequence"/>
</dbReference>
<evidence type="ECO:0000256" key="4">
    <source>
        <dbReference type="SAM" id="Phobius"/>
    </source>
</evidence>
<evidence type="ECO:0000313" key="6">
    <source>
        <dbReference type="Proteomes" id="UP000013827"/>
    </source>
</evidence>
<dbReference type="PANTHER" id="PTHR23121:SF9">
    <property type="entry name" value="SODIUM-DEPENDENT GLUCOSE TRANSPORTER 1"/>
    <property type="match status" value="1"/>
</dbReference>
<dbReference type="RefSeq" id="XP_005786513.1">
    <property type="nucleotide sequence ID" value="XM_005786456.1"/>
</dbReference>
<keyword evidence="1 4" id="KW-0812">Transmembrane</keyword>